<organism evidence="7">
    <name type="scientific">Chloracidobacterium thermophilum</name>
    <dbReference type="NCBI Taxonomy" id="458033"/>
    <lineage>
        <taxon>Bacteria</taxon>
        <taxon>Pseudomonadati</taxon>
        <taxon>Acidobacteriota</taxon>
        <taxon>Terriglobia</taxon>
        <taxon>Terriglobales</taxon>
        <taxon>Acidobacteriaceae</taxon>
        <taxon>Chloracidobacterium</taxon>
    </lineage>
</organism>
<sequence length="135" mass="14945">MASQPGATLDQRRASHAWGAVQRAKQKQGPHQKQEPKKFGGQAKKLPVRIMTAGLGQALAFLKAKGYAPGLLAELTDWINQRMPPQGNEPKDLLERIIEGNADVLRRATDEVLAYLLWLNRFAEAEGLTEDTEES</sequence>
<accession>A8DJU3</accession>
<evidence type="ECO:0000256" key="4">
    <source>
        <dbReference type="ARBA" id="ARBA00023118"/>
    </source>
</evidence>
<dbReference type="EMBL" id="EF531339">
    <property type="protein sequence ID" value="ABV27232.1"/>
    <property type="molecule type" value="Genomic_DNA"/>
</dbReference>
<keyword evidence="4" id="KW-0051">Antiviral defense</keyword>
<evidence type="ECO:0000256" key="5">
    <source>
        <dbReference type="ARBA" id="ARBA00030001"/>
    </source>
</evidence>
<dbReference type="AlphaFoldDB" id="A8DJU3"/>
<reference evidence="7" key="1">
    <citation type="journal article" date="2007" name="Science">
        <title>Candidatus Chloracidobacterium thermophilum: an aerobic phototrophic Acidobacterium.</title>
        <authorList>
            <person name="Bryant D.A."/>
            <person name="Costas A.M."/>
            <person name="Maresca J.A."/>
            <person name="Chew A.G."/>
            <person name="Klatt C.G."/>
            <person name="Bateson M.M."/>
            <person name="Tallon L.J."/>
            <person name="Hostetler J."/>
            <person name="Nelson W.C."/>
            <person name="Heidelberg J.F."/>
            <person name="Ward D.M."/>
        </authorList>
    </citation>
    <scope>NUCLEOTIDE SEQUENCE</scope>
</reference>
<dbReference type="Gene3D" id="1.10.520.30">
    <property type="entry name" value="AF1862-like domain"/>
    <property type="match status" value="1"/>
</dbReference>
<evidence type="ECO:0000256" key="1">
    <source>
        <dbReference type="ARBA" id="ARBA00004496"/>
    </source>
</evidence>
<dbReference type="GO" id="GO:0051607">
    <property type="term" value="P:defense response to virus"/>
    <property type="evidence" value="ECO:0007669"/>
    <property type="project" value="UniProtKB-KW"/>
</dbReference>
<dbReference type="SUPFAM" id="SSF158568">
    <property type="entry name" value="AF1862-like"/>
    <property type="match status" value="1"/>
</dbReference>
<dbReference type="CDD" id="cd09749">
    <property type="entry name" value="Cmr5_III-B"/>
    <property type="match status" value="1"/>
</dbReference>
<dbReference type="InterPro" id="IPR023101">
    <property type="entry name" value="AF1862-like_dom_sf"/>
</dbReference>
<gene>
    <name evidence="7" type="primary">cmr</name>
    <name evidence="7" type="ORF">YS_M60-F11.186</name>
</gene>
<name>A8DJU3_9BACT</name>
<comment type="similarity">
    <text evidence="2">Belongs to the CRISPR system Cmr5 family.</text>
</comment>
<keyword evidence="3" id="KW-0963">Cytoplasm</keyword>
<proteinExistence type="inferred from homology"/>
<comment type="subcellular location">
    <subcellularLocation>
        <location evidence="1">Cytoplasm</location>
    </subcellularLocation>
</comment>
<dbReference type="Pfam" id="PF09701">
    <property type="entry name" value="Cas_Cmr5"/>
    <property type="match status" value="1"/>
</dbReference>
<evidence type="ECO:0000313" key="7">
    <source>
        <dbReference type="EMBL" id="ABV27232.1"/>
    </source>
</evidence>
<evidence type="ECO:0000256" key="6">
    <source>
        <dbReference type="SAM" id="MobiDB-lite"/>
    </source>
</evidence>
<dbReference type="NCBIfam" id="TIGR01881">
    <property type="entry name" value="cas_Cmr5"/>
    <property type="match status" value="1"/>
</dbReference>
<dbReference type="GO" id="GO:0005737">
    <property type="term" value="C:cytoplasm"/>
    <property type="evidence" value="ECO:0007669"/>
    <property type="project" value="UniProtKB-SubCell"/>
</dbReference>
<feature type="region of interest" description="Disordered" evidence="6">
    <location>
        <begin position="1"/>
        <end position="43"/>
    </location>
</feature>
<dbReference type="InterPro" id="IPR010160">
    <property type="entry name" value="CRISPR-assoc_prot_Cmr5"/>
</dbReference>
<protein>
    <recommendedName>
        <fullName evidence="5">CRISPR type III-B/RAMP module-associated protein Cmr5</fullName>
    </recommendedName>
</protein>
<evidence type="ECO:0000256" key="2">
    <source>
        <dbReference type="ARBA" id="ARBA00006161"/>
    </source>
</evidence>
<evidence type="ECO:0000256" key="3">
    <source>
        <dbReference type="ARBA" id="ARBA00022490"/>
    </source>
</evidence>